<dbReference type="Pfam" id="PF23493">
    <property type="entry name" value="CysS_C"/>
    <property type="match status" value="1"/>
</dbReference>
<evidence type="ECO:0000256" key="8">
    <source>
        <dbReference type="ARBA" id="ARBA00022833"/>
    </source>
</evidence>
<keyword evidence="9 12" id="KW-0067">ATP-binding</keyword>
<feature type="binding site" evidence="12">
    <location>
        <position position="273"/>
    </location>
    <ligand>
        <name>ATP</name>
        <dbReference type="ChEBI" id="CHEBI:30616"/>
    </ligand>
</feature>
<name>A0A5Q0MAX7_VARPD</name>
<dbReference type="PANTHER" id="PTHR10890">
    <property type="entry name" value="CYSTEINYL-TRNA SYNTHETASE"/>
    <property type="match status" value="1"/>
</dbReference>
<feature type="binding site" evidence="12">
    <location>
        <position position="213"/>
    </location>
    <ligand>
        <name>Zn(2+)</name>
        <dbReference type="ChEBI" id="CHEBI:29105"/>
    </ligand>
</feature>
<dbReference type="Pfam" id="PF01406">
    <property type="entry name" value="tRNA-synt_1e"/>
    <property type="match status" value="1"/>
</dbReference>
<evidence type="ECO:0000256" key="7">
    <source>
        <dbReference type="ARBA" id="ARBA00022741"/>
    </source>
</evidence>
<gene>
    <name evidence="12" type="primary">cysS</name>
    <name evidence="14" type="ORF">GFK26_26430</name>
</gene>
<comment type="catalytic activity">
    <reaction evidence="12">
        <text>tRNA(Cys) + L-cysteine + ATP = L-cysteinyl-tRNA(Cys) + AMP + diphosphate</text>
        <dbReference type="Rhea" id="RHEA:17773"/>
        <dbReference type="Rhea" id="RHEA-COMP:9661"/>
        <dbReference type="Rhea" id="RHEA-COMP:9679"/>
        <dbReference type="ChEBI" id="CHEBI:30616"/>
        <dbReference type="ChEBI" id="CHEBI:33019"/>
        <dbReference type="ChEBI" id="CHEBI:35235"/>
        <dbReference type="ChEBI" id="CHEBI:78442"/>
        <dbReference type="ChEBI" id="CHEBI:78517"/>
        <dbReference type="ChEBI" id="CHEBI:456215"/>
        <dbReference type="EC" id="6.1.1.16"/>
    </reaction>
</comment>
<dbReference type="SMART" id="SM00840">
    <property type="entry name" value="DALR_2"/>
    <property type="match status" value="1"/>
</dbReference>
<dbReference type="GO" id="GO:0008270">
    <property type="term" value="F:zinc ion binding"/>
    <property type="evidence" value="ECO:0007669"/>
    <property type="project" value="UniProtKB-UniRule"/>
</dbReference>
<sequence>MSLRIYNTLSRELEEFSPLQPGQVRMYVCGMTVYDLCHIGHARMMMAFDVVQRWLRASGYAVTYVRNITDIDDKIIARAVQRGITIRALTDEVIAAMHEDIGALRIEPPTIEPRATEYVPQMLGIIETLERKGLAYRSDNGDVNYAVRKFPGYGKLSGKSLDELHAGERVAVLDGKQDPLDFVLWKSAKPTEPDDAKWESPFGTGRPGWHIECSAMSCATLGETFDIHGGGADLQFPHHENEIAQSEGANGKPLSRFWVHNGFVRVDNEKMSKSLGNFFTIREVLQKYDAESLRFFLVRTHYRSALNYSDAHLDDARNSLKRLYTALDLVAPATVAIDWTQPHAARFKAAMDEDFGTPEAIAVLFELAGEVNRTKSADTAGLLKALAGTLGLLQGDPKAFLQAGTTLDEATIQSKIDARAAAKAAKNFAEADRIRQELLEQGIVLKDSPTGTTWAAAQ</sequence>
<dbReference type="NCBIfam" id="TIGR00435">
    <property type="entry name" value="cysS"/>
    <property type="match status" value="1"/>
</dbReference>
<dbReference type="PRINTS" id="PR00983">
    <property type="entry name" value="TRNASYNTHCYS"/>
</dbReference>
<dbReference type="InterPro" id="IPR015273">
    <property type="entry name" value="Cys-tRNA-synt_Ia_DALR"/>
</dbReference>
<keyword evidence="10 12" id="KW-0648">Protein biosynthesis</keyword>
<keyword evidence="6 12" id="KW-0479">Metal-binding</keyword>
<evidence type="ECO:0000256" key="5">
    <source>
        <dbReference type="ARBA" id="ARBA00022598"/>
    </source>
</evidence>
<evidence type="ECO:0000259" key="13">
    <source>
        <dbReference type="SMART" id="SM00840"/>
    </source>
</evidence>
<keyword evidence="5 12" id="KW-0436">Ligase</keyword>
<comment type="cofactor">
    <cofactor evidence="12">
        <name>Zn(2+)</name>
        <dbReference type="ChEBI" id="CHEBI:29105"/>
    </cofactor>
    <text evidence="12">Binds 1 zinc ion per subunit.</text>
</comment>
<proteinExistence type="inferred from homology"/>
<dbReference type="InterPro" id="IPR014729">
    <property type="entry name" value="Rossmann-like_a/b/a_fold"/>
</dbReference>
<dbReference type="GO" id="GO:0006423">
    <property type="term" value="P:cysteinyl-tRNA aminoacylation"/>
    <property type="evidence" value="ECO:0007669"/>
    <property type="project" value="UniProtKB-UniRule"/>
</dbReference>
<dbReference type="EMBL" id="CP045644">
    <property type="protein sequence ID" value="QFZ86047.1"/>
    <property type="molecule type" value="Genomic_DNA"/>
</dbReference>
<evidence type="ECO:0000256" key="9">
    <source>
        <dbReference type="ARBA" id="ARBA00022840"/>
    </source>
</evidence>
<evidence type="ECO:0000256" key="3">
    <source>
        <dbReference type="ARBA" id="ARBA00011245"/>
    </source>
</evidence>
<feature type="short sequence motif" description="'KMSKS' region" evidence="12">
    <location>
        <begin position="270"/>
        <end position="274"/>
    </location>
</feature>
<dbReference type="RefSeq" id="WP_153284555.1">
    <property type="nucleotide sequence ID" value="NZ_CP045644.1"/>
</dbReference>
<dbReference type="InterPro" id="IPR015803">
    <property type="entry name" value="Cys-tRNA-ligase"/>
</dbReference>
<dbReference type="InterPro" id="IPR056411">
    <property type="entry name" value="CysS_C"/>
</dbReference>
<evidence type="ECO:0000256" key="10">
    <source>
        <dbReference type="ARBA" id="ARBA00022917"/>
    </source>
</evidence>
<dbReference type="Gene3D" id="3.40.50.620">
    <property type="entry name" value="HUPs"/>
    <property type="match status" value="1"/>
</dbReference>
<evidence type="ECO:0000256" key="1">
    <source>
        <dbReference type="ARBA" id="ARBA00004496"/>
    </source>
</evidence>
<feature type="binding site" evidence="12">
    <location>
        <position position="238"/>
    </location>
    <ligand>
        <name>Zn(2+)</name>
        <dbReference type="ChEBI" id="CHEBI:29105"/>
    </ligand>
</feature>
<comment type="subcellular location">
    <subcellularLocation>
        <location evidence="1 12">Cytoplasm</location>
    </subcellularLocation>
</comment>
<keyword evidence="8 12" id="KW-0862">Zinc</keyword>
<evidence type="ECO:0000256" key="6">
    <source>
        <dbReference type="ARBA" id="ARBA00022723"/>
    </source>
</evidence>
<dbReference type="GO" id="GO:0005829">
    <property type="term" value="C:cytosol"/>
    <property type="evidence" value="ECO:0007669"/>
    <property type="project" value="TreeGrafter"/>
</dbReference>
<evidence type="ECO:0000313" key="15">
    <source>
        <dbReference type="Proteomes" id="UP000326780"/>
    </source>
</evidence>
<dbReference type="InterPro" id="IPR024909">
    <property type="entry name" value="Cys-tRNA/MSH_ligase"/>
</dbReference>
<organism evidence="14 15">
    <name type="scientific">Variovorax paradoxus</name>
    <dbReference type="NCBI Taxonomy" id="34073"/>
    <lineage>
        <taxon>Bacteria</taxon>
        <taxon>Pseudomonadati</taxon>
        <taxon>Pseudomonadota</taxon>
        <taxon>Betaproteobacteria</taxon>
        <taxon>Burkholderiales</taxon>
        <taxon>Comamonadaceae</taxon>
        <taxon>Variovorax</taxon>
    </lineage>
</organism>
<dbReference type="AlphaFoldDB" id="A0A5Q0MAX7"/>
<dbReference type="FunFam" id="3.40.50.620:FF:000009">
    <property type="entry name" value="Cysteine--tRNA ligase"/>
    <property type="match status" value="1"/>
</dbReference>
<dbReference type="Pfam" id="PF09190">
    <property type="entry name" value="DALR_2"/>
    <property type="match status" value="1"/>
</dbReference>
<dbReference type="InterPro" id="IPR009080">
    <property type="entry name" value="tRNAsynth_Ia_anticodon-bd"/>
</dbReference>
<comment type="similarity">
    <text evidence="2 12">Belongs to the class-I aminoacyl-tRNA synthetase family.</text>
</comment>
<protein>
    <recommendedName>
        <fullName evidence="12">Cysteine--tRNA ligase</fullName>
        <ecNumber evidence="12">6.1.1.16</ecNumber>
    </recommendedName>
    <alternativeName>
        <fullName evidence="12">Cysteinyl-tRNA synthetase</fullName>
        <shortName evidence="12">CysRS</shortName>
    </alternativeName>
</protein>
<dbReference type="GO" id="GO:0005524">
    <property type="term" value="F:ATP binding"/>
    <property type="evidence" value="ECO:0007669"/>
    <property type="project" value="UniProtKB-UniRule"/>
</dbReference>
<dbReference type="EC" id="6.1.1.16" evidence="12"/>
<keyword evidence="4 12" id="KW-0963">Cytoplasm</keyword>
<evidence type="ECO:0000313" key="14">
    <source>
        <dbReference type="EMBL" id="QFZ86047.1"/>
    </source>
</evidence>
<evidence type="ECO:0000256" key="4">
    <source>
        <dbReference type="ARBA" id="ARBA00022490"/>
    </source>
</evidence>
<dbReference type="Proteomes" id="UP000326780">
    <property type="component" value="Chromosome"/>
</dbReference>
<evidence type="ECO:0000256" key="12">
    <source>
        <dbReference type="HAMAP-Rule" id="MF_00041"/>
    </source>
</evidence>
<feature type="domain" description="Cysteinyl-tRNA synthetase class Ia DALR" evidence="13">
    <location>
        <begin position="346"/>
        <end position="401"/>
    </location>
</feature>
<dbReference type="SUPFAM" id="SSF52374">
    <property type="entry name" value="Nucleotidylyl transferase"/>
    <property type="match status" value="1"/>
</dbReference>
<dbReference type="GO" id="GO:0004817">
    <property type="term" value="F:cysteine-tRNA ligase activity"/>
    <property type="evidence" value="ECO:0007669"/>
    <property type="project" value="UniProtKB-UniRule"/>
</dbReference>
<feature type="short sequence motif" description="'HIGH' region" evidence="12">
    <location>
        <begin position="31"/>
        <end position="41"/>
    </location>
</feature>
<evidence type="ECO:0000256" key="11">
    <source>
        <dbReference type="ARBA" id="ARBA00023146"/>
    </source>
</evidence>
<dbReference type="PANTHER" id="PTHR10890:SF3">
    <property type="entry name" value="CYSTEINE--TRNA LIGASE, CYTOPLASMIC"/>
    <property type="match status" value="1"/>
</dbReference>
<reference evidence="14 15" key="1">
    <citation type="submission" date="2019-10" db="EMBL/GenBank/DDBJ databases">
        <title>Complete genome sequence of Variovorax paradoxus 5C-2.</title>
        <authorList>
            <person name="Gogoleva N.E."/>
            <person name="Balkin A.S."/>
        </authorList>
    </citation>
    <scope>NUCLEOTIDE SEQUENCE [LARGE SCALE GENOMIC DNA]</scope>
    <source>
        <strain evidence="14 15">5C-2</strain>
    </source>
</reference>
<comment type="subunit">
    <text evidence="3 12">Monomer.</text>
</comment>
<dbReference type="CDD" id="cd07963">
    <property type="entry name" value="Anticodon_Ia_Cys"/>
    <property type="match status" value="1"/>
</dbReference>
<dbReference type="CDD" id="cd00672">
    <property type="entry name" value="CysRS_core"/>
    <property type="match status" value="1"/>
</dbReference>
<dbReference type="SUPFAM" id="SSF47323">
    <property type="entry name" value="Anticodon-binding domain of a subclass of class I aminoacyl-tRNA synthetases"/>
    <property type="match status" value="1"/>
</dbReference>
<dbReference type="InterPro" id="IPR032678">
    <property type="entry name" value="tRNA-synt_1_cat_dom"/>
</dbReference>
<keyword evidence="7 12" id="KW-0547">Nucleotide-binding</keyword>
<dbReference type="Gene3D" id="1.20.120.1910">
    <property type="entry name" value="Cysteine-tRNA ligase, C-terminal anti-codon recognition domain"/>
    <property type="match status" value="1"/>
</dbReference>
<evidence type="ECO:0000256" key="2">
    <source>
        <dbReference type="ARBA" id="ARBA00005594"/>
    </source>
</evidence>
<feature type="binding site" evidence="12">
    <location>
        <position position="29"/>
    </location>
    <ligand>
        <name>Zn(2+)</name>
        <dbReference type="ChEBI" id="CHEBI:29105"/>
    </ligand>
</feature>
<keyword evidence="11 12" id="KW-0030">Aminoacyl-tRNA synthetase</keyword>
<dbReference type="HAMAP" id="MF_00041">
    <property type="entry name" value="Cys_tRNA_synth"/>
    <property type="match status" value="1"/>
</dbReference>
<feature type="binding site" evidence="12">
    <location>
        <position position="242"/>
    </location>
    <ligand>
        <name>Zn(2+)</name>
        <dbReference type="ChEBI" id="CHEBI:29105"/>
    </ligand>
</feature>
<accession>A0A5Q0MAX7</accession>